<name>A0A841C8Q4_9PSEU</name>
<protein>
    <submittedName>
        <fullName evidence="2">Uncharacterized protein</fullName>
    </submittedName>
</protein>
<dbReference type="RefSeq" id="WP_184689477.1">
    <property type="nucleotide sequence ID" value="NZ_JACHJN010000002.1"/>
</dbReference>
<feature type="region of interest" description="Disordered" evidence="1">
    <location>
        <begin position="1"/>
        <end position="23"/>
    </location>
</feature>
<evidence type="ECO:0000256" key="1">
    <source>
        <dbReference type="SAM" id="MobiDB-lite"/>
    </source>
</evidence>
<dbReference type="EMBL" id="JACHJN010000002">
    <property type="protein sequence ID" value="MBB5954922.1"/>
    <property type="molecule type" value="Genomic_DNA"/>
</dbReference>
<sequence length="197" mass="21156">MQSASLHETAHTQCVGREPEQGVGPRSGQVHAVFVQTALAQTVFSQTVFGWTVFRQSVFRWTVLRRTAFVQTVDLQMVALLKGPTIGALIISGSTVVRVTTVVSRRRKRWQGREGQGVEPAGDGVGAELAAVRGEGGSGERDGQWITGPDECLQQRRGGGVVPLAAQHDGREPPFLGRTGRRAPHVGSRAVAERGRA</sequence>
<dbReference type="AlphaFoldDB" id="A0A841C8Q4"/>
<reference evidence="2 3" key="1">
    <citation type="submission" date="2020-08" db="EMBL/GenBank/DDBJ databases">
        <title>Genomic Encyclopedia of Type Strains, Phase III (KMG-III): the genomes of soil and plant-associated and newly described type strains.</title>
        <authorList>
            <person name="Whitman W."/>
        </authorList>
    </citation>
    <scope>NUCLEOTIDE SEQUENCE [LARGE SCALE GENOMIC DNA]</scope>
    <source>
        <strain evidence="2 3">CECT 8640</strain>
    </source>
</reference>
<dbReference type="Proteomes" id="UP000547510">
    <property type="component" value="Unassembled WGS sequence"/>
</dbReference>
<keyword evidence="3" id="KW-1185">Reference proteome</keyword>
<feature type="region of interest" description="Disordered" evidence="1">
    <location>
        <begin position="134"/>
        <end position="197"/>
    </location>
</feature>
<evidence type="ECO:0000313" key="2">
    <source>
        <dbReference type="EMBL" id="MBB5954922.1"/>
    </source>
</evidence>
<evidence type="ECO:0000313" key="3">
    <source>
        <dbReference type="Proteomes" id="UP000547510"/>
    </source>
</evidence>
<gene>
    <name evidence="2" type="ORF">FHS29_001492</name>
</gene>
<accession>A0A841C8Q4</accession>
<organism evidence="2 3">
    <name type="scientific">Saccharothrix tamanrassetensis</name>
    <dbReference type="NCBI Taxonomy" id="1051531"/>
    <lineage>
        <taxon>Bacteria</taxon>
        <taxon>Bacillati</taxon>
        <taxon>Actinomycetota</taxon>
        <taxon>Actinomycetes</taxon>
        <taxon>Pseudonocardiales</taxon>
        <taxon>Pseudonocardiaceae</taxon>
        <taxon>Saccharothrix</taxon>
    </lineage>
</organism>
<proteinExistence type="predicted"/>
<comment type="caution">
    <text evidence="2">The sequence shown here is derived from an EMBL/GenBank/DDBJ whole genome shotgun (WGS) entry which is preliminary data.</text>
</comment>